<gene>
    <name evidence="9" type="ORF">FNF29_01156</name>
</gene>
<dbReference type="PROSITE" id="PS51918">
    <property type="entry name" value="RADICAL_SAM"/>
    <property type="match status" value="1"/>
</dbReference>
<evidence type="ECO:0000256" key="4">
    <source>
        <dbReference type="ARBA" id="ARBA00022723"/>
    </source>
</evidence>
<dbReference type="SFLD" id="SFLDS00029">
    <property type="entry name" value="Radical_SAM"/>
    <property type="match status" value="1"/>
</dbReference>
<dbReference type="SUPFAM" id="SSF102114">
    <property type="entry name" value="Radical SAM enzymes"/>
    <property type="match status" value="1"/>
</dbReference>
<accession>A0A5A8CTG5</accession>
<evidence type="ECO:0000256" key="3">
    <source>
        <dbReference type="ARBA" id="ARBA00022691"/>
    </source>
</evidence>
<evidence type="ECO:0000259" key="8">
    <source>
        <dbReference type="PROSITE" id="PS51918"/>
    </source>
</evidence>
<evidence type="ECO:0000256" key="2">
    <source>
        <dbReference type="ARBA" id="ARBA00022485"/>
    </source>
</evidence>
<organism evidence="9 10">
    <name type="scientific">Cafeteria roenbergensis</name>
    <name type="common">Marine flagellate</name>
    <dbReference type="NCBI Taxonomy" id="33653"/>
    <lineage>
        <taxon>Eukaryota</taxon>
        <taxon>Sar</taxon>
        <taxon>Stramenopiles</taxon>
        <taxon>Bigyra</taxon>
        <taxon>Opalozoa</taxon>
        <taxon>Bicosoecida</taxon>
        <taxon>Cafeteriaceae</taxon>
        <taxon>Cafeteria</taxon>
    </lineage>
</organism>
<dbReference type="OMA" id="CEHFHIP"/>
<proteinExistence type="predicted"/>
<dbReference type="InterPro" id="IPR038135">
    <property type="entry name" value="Methylthiotransferase_N_sf"/>
</dbReference>
<dbReference type="Gene3D" id="3.40.50.12160">
    <property type="entry name" value="Methylthiotransferase, N-terminal domain"/>
    <property type="match status" value="1"/>
</dbReference>
<dbReference type="GO" id="GO:0005829">
    <property type="term" value="C:cytosol"/>
    <property type="evidence" value="ECO:0007669"/>
    <property type="project" value="TreeGrafter"/>
</dbReference>
<keyword evidence="4" id="KW-0479">Metal-binding</keyword>
<dbReference type="GO" id="GO:0051539">
    <property type="term" value="F:4 iron, 4 sulfur cluster binding"/>
    <property type="evidence" value="ECO:0007669"/>
    <property type="project" value="UniProtKB-KW"/>
</dbReference>
<evidence type="ECO:0000256" key="1">
    <source>
        <dbReference type="ARBA" id="ARBA00001966"/>
    </source>
</evidence>
<dbReference type="InterPro" id="IPR006463">
    <property type="entry name" value="MiaB_methiolase"/>
</dbReference>
<dbReference type="InterPro" id="IPR013848">
    <property type="entry name" value="Methylthiotransferase_N"/>
</dbReference>
<evidence type="ECO:0000256" key="6">
    <source>
        <dbReference type="ARBA" id="ARBA00023014"/>
    </source>
</evidence>
<keyword evidence="5" id="KW-0408">Iron</keyword>
<evidence type="ECO:0000313" key="9">
    <source>
        <dbReference type="EMBL" id="KAA0156363.1"/>
    </source>
</evidence>
<dbReference type="GO" id="GO:0035597">
    <property type="term" value="F:tRNA-2-methylthio-N(6)-dimethylallyladenosine(37) synthase activity"/>
    <property type="evidence" value="ECO:0007669"/>
    <property type="project" value="TreeGrafter"/>
</dbReference>
<keyword evidence="3" id="KW-0949">S-adenosyl-L-methionine</keyword>
<dbReference type="Pfam" id="PF00919">
    <property type="entry name" value="UPF0004"/>
    <property type="match status" value="1"/>
</dbReference>
<dbReference type="InterPro" id="IPR023404">
    <property type="entry name" value="rSAM_horseshoe"/>
</dbReference>
<dbReference type="PROSITE" id="PS51449">
    <property type="entry name" value="MTTASE_N"/>
    <property type="match status" value="1"/>
</dbReference>
<dbReference type="GO" id="GO:0046872">
    <property type="term" value="F:metal ion binding"/>
    <property type="evidence" value="ECO:0007669"/>
    <property type="project" value="UniProtKB-KW"/>
</dbReference>
<protein>
    <submittedName>
        <fullName evidence="9">Uncharacterized protein</fullName>
    </submittedName>
</protein>
<dbReference type="FunFam" id="3.40.50.12160:FF:000003">
    <property type="entry name" value="CDK5 regulatory subunit-associated protein 1"/>
    <property type="match status" value="1"/>
</dbReference>
<reference evidence="9 10" key="1">
    <citation type="submission" date="2019-07" db="EMBL/GenBank/DDBJ databases">
        <title>Genomes of Cafeteria roenbergensis.</title>
        <authorList>
            <person name="Fischer M.G."/>
            <person name="Hackl T."/>
            <person name="Roman M."/>
        </authorList>
    </citation>
    <scope>NUCLEOTIDE SEQUENCE [LARGE SCALE GENOMIC DNA]</scope>
    <source>
        <strain evidence="9 10">BVI</strain>
    </source>
</reference>
<keyword evidence="10" id="KW-1185">Reference proteome</keyword>
<feature type="domain" description="MTTase N-terminal" evidence="7">
    <location>
        <begin position="19"/>
        <end position="138"/>
    </location>
</feature>
<dbReference type="InterPro" id="IPR005839">
    <property type="entry name" value="Methylthiotransferase"/>
</dbReference>
<evidence type="ECO:0000256" key="5">
    <source>
        <dbReference type="ARBA" id="ARBA00023004"/>
    </source>
</evidence>
<dbReference type="PANTHER" id="PTHR43020:SF2">
    <property type="entry name" value="MITOCHONDRIAL TRNA METHYLTHIOTRANSFERASE CDK5RAP1"/>
    <property type="match status" value="1"/>
</dbReference>
<dbReference type="SMART" id="SM00729">
    <property type="entry name" value="Elp3"/>
    <property type="match status" value="1"/>
</dbReference>
<dbReference type="Gene3D" id="3.80.30.20">
    <property type="entry name" value="tm_1862 like domain"/>
    <property type="match status" value="1"/>
</dbReference>
<sequence length="567" mass="61273">MSVPASSASDVFSADGEALSYFIETYGCQMNVSDSEIVAAILEGAGFTRAPKLEEADVILSNTCAVRDNAEQRVLSRINYYGHVKGKSKLGRRPVVGVLGCMAERMKTQLLEENQAVDIVVGPDSYRDLPALVGLIRGGHSPAAVSVQLSAEETYADVAPVRLSKDRPDAFVSIMRGCNNMCSFCIVPFTRGRERSRAVSSVVDECRRLVEEQGVKEVVLLGQNVNSYHDKSSSSALTGIGDGAVLSSSYETAPGFGNTFKARGGDGVRFAELLHEVASAIPEARVRFTSPHPKDFPLPLLKLIADTPNICNSLHLPAQSGSTEVLTRMRRNYTREAYLDLAAQVRATIPGVTISTDMISGFCGETEQDHEDTLSLMREVAYEQAFMFHYSKRDRTLAARDMDDDVPLDTKLRRLREVIDVFMATQTAANEAQVGTRHIVLVEGPSRRASTESRSLQGRTDCNRRVVFPEALVAPALADRLSADATSGRALSPAAAALIQQHGGNVQPGELFGDAVRDFWAEQGQGAGAEVRPGDFVAVDIIGCSGKTLIGLPVAHTSIGEFDRFRA</sequence>
<keyword evidence="2" id="KW-0004">4Fe-4S</keyword>
<keyword evidence="6" id="KW-0411">Iron-sulfur</keyword>
<dbReference type="AlphaFoldDB" id="A0A5A8CTG5"/>
<dbReference type="Pfam" id="PF04055">
    <property type="entry name" value="Radical_SAM"/>
    <property type="match status" value="1"/>
</dbReference>
<dbReference type="SFLD" id="SFLDF00413">
    <property type="entry name" value="CDK5RAP1"/>
    <property type="match status" value="1"/>
</dbReference>
<dbReference type="SFLD" id="SFLDG01082">
    <property type="entry name" value="B12-binding_domain_containing"/>
    <property type="match status" value="1"/>
</dbReference>
<dbReference type="InterPro" id="IPR007197">
    <property type="entry name" value="rSAM"/>
</dbReference>
<dbReference type="SFLD" id="SFLDG01061">
    <property type="entry name" value="methylthiotransferase"/>
    <property type="match status" value="1"/>
</dbReference>
<dbReference type="PANTHER" id="PTHR43020">
    <property type="entry name" value="CDK5 REGULATORY SUBUNIT-ASSOCIATED PROTEIN 1"/>
    <property type="match status" value="1"/>
</dbReference>
<evidence type="ECO:0000259" key="7">
    <source>
        <dbReference type="PROSITE" id="PS51449"/>
    </source>
</evidence>
<dbReference type="InterPro" id="IPR020612">
    <property type="entry name" value="Methylthiotransferase_CS"/>
</dbReference>
<dbReference type="GO" id="GO:0005739">
    <property type="term" value="C:mitochondrion"/>
    <property type="evidence" value="ECO:0007669"/>
    <property type="project" value="TreeGrafter"/>
</dbReference>
<dbReference type="PROSITE" id="PS01278">
    <property type="entry name" value="MTTASE_RADICAL"/>
    <property type="match status" value="1"/>
</dbReference>
<dbReference type="Proteomes" id="UP000323011">
    <property type="component" value="Unassembled WGS sequence"/>
</dbReference>
<dbReference type="InterPro" id="IPR006638">
    <property type="entry name" value="Elp3/MiaA/NifB-like_rSAM"/>
</dbReference>
<comment type="caution">
    <text evidence="9">The sequence shown here is derived from an EMBL/GenBank/DDBJ whole genome shotgun (WGS) entry which is preliminary data.</text>
</comment>
<dbReference type="NCBIfam" id="TIGR00089">
    <property type="entry name" value="MiaB/RimO family radical SAM methylthiotransferase"/>
    <property type="match status" value="1"/>
</dbReference>
<dbReference type="EMBL" id="VLTN01000004">
    <property type="protein sequence ID" value="KAA0156363.1"/>
    <property type="molecule type" value="Genomic_DNA"/>
</dbReference>
<feature type="domain" description="Radical SAM core" evidence="8">
    <location>
        <begin position="164"/>
        <end position="428"/>
    </location>
</feature>
<dbReference type="InterPro" id="IPR058240">
    <property type="entry name" value="rSAM_sf"/>
</dbReference>
<evidence type="ECO:0000313" key="10">
    <source>
        <dbReference type="Proteomes" id="UP000323011"/>
    </source>
</evidence>
<dbReference type="SFLD" id="SFLDF00273">
    <property type="entry name" value="(dimethylallyl)adenosine_tRNA"/>
    <property type="match status" value="1"/>
</dbReference>
<comment type="cofactor">
    <cofactor evidence="1">
        <name>[4Fe-4S] cluster</name>
        <dbReference type="ChEBI" id="CHEBI:49883"/>
    </cofactor>
</comment>
<name>A0A5A8CTG5_CAFRO</name>